<feature type="signal peptide" evidence="1">
    <location>
        <begin position="1"/>
        <end position="24"/>
    </location>
</feature>
<keyword evidence="3" id="KW-1185">Reference proteome</keyword>
<comment type="caution">
    <text evidence="2">The sequence shown here is derived from an EMBL/GenBank/DDBJ whole genome shotgun (WGS) entry which is preliminary data.</text>
</comment>
<dbReference type="Gene3D" id="3.20.20.80">
    <property type="entry name" value="Glycosidases"/>
    <property type="match status" value="1"/>
</dbReference>
<dbReference type="AlphaFoldDB" id="R1GV65"/>
<feature type="chain" id="PRO_5004361056" evidence="1">
    <location>
        <begin position="25"/>
        <end position="412"/>
    </location>
</feature>
<sequence>MDNICKGLRIGVALVTLVSGAALAEPSKAILEGFITRGDVGKSIGERNGYDKPGKEDKNKPTDWTKYVDGVVIQAEWATLEPEDGVYDFQLIEDALNDIKDYNEANGVNLGAKLRVFAGQYSPDHILDNPDIGSTYVAYAEVGKGRDGMLPHFWKDAFLDKYKALHQALAEEFDAKPEGDEDHVRNEILREISITACMMKSADMHRAENGDNYVDRNDGLTNIGVLMSAGLTFEEDFSCQKKQINIVANAWENTWVSVARAHFNDYSNHAGIAPPEGEKLTEDWPLAKDKMRKIVNTCRKNDNCIIGNNSLEHKETKDNNAAFFDDTNAIYYVAQNYLNEGKKKAPVYFQTVVKVQSDENDNETKLHRVIESAMEASDVSMIELPTLKALKQYKDGYLSGNKMQTVRSELKK</sequence>
<dbReference type="EMBL" id="ANFM02000015">
    <property type="protein sequence ID" value="EOD80073.1"/>
    <property type="molecule type" value="Genomic_DNA"/>
</dbReference>
<accession>R1GV65</accession>
<reference evidence="2 3" key="1">
    <citation type="journal article" date="2014" name="PLoS ONE">
        <title>Grimontia indica AK16(T), sp. nov., Isolated from a Seawater Sample Reports the Presence of Pathogenic Genes Similar to Vibrio Genus.</title>
        <authorList>
            <person name="Singh A."/>
            <person name="Vaidya B."/>
            <person name="Khatri I."/>
            <person name="Srinivas T.N."/>
            <person name="Subramanian S."/>
            <person name="Korpole S."/>
            <person name="Pinnaka A.K."/>
        </authorList>
    </citation>
    <scope>NUCLEOTIDE SEQUENCE [LARGE SCALE GENOMIC DNA]</scope>
    <source>
        <strain evidence="2 3">AK16</strain>
    </source>
</reference>
<protein>
    <submittedName>
        <fullName evidence="2">Uncharacterized protein</fullName>
    </submittedName>
</protein>
<evidence type="ECO:0000256" key="1">
    <source>
        <dbReference type="SAM" id="SignalP"/>
    </source>
</evidence>
<dbReference type="RefSeq" id="WP_002538054.1">
    <property type="nucleotide sequence ID" value="NZ_ANFM02000015.1"/>
</dbReference>
<name>R1GV65_9GAMM</name>
<evidence type="ECO:0000313" key="3">
    <source>
        <dbReference type="Proteomes" id="UP000011223"/>
    </source>
</evidence>
<keyword evidence="1" id="KW-0732">Signal</keyword>
<gene>
    <name evidence="2" type="ORF">D515_00897</name>
</gene>
<dbReference type="eggNOG" id="COG1874">
    <property type="taxonomic scope" value="Bacteria"/>
</dbReference>
<evidence type="ECO:0000313" key="2">
    <source>
        <dbReference type="EMBL" id="EOD80073.1"/>
    </source>
</evidence>
<organism evidence="2 3">
    <name type="scientific">Grimontia indica</name>
    <dbReference type="NCBI Taxonomy" id="1056512"/>
    <lineage>
        <taxon>Bacteria</taxon>
        <taxon>Pseudomonadati</taxon>
        <taxon>Pseudomonadota</taxon>
        <taxon>Gammaproteobacteria</taxon>
        <taxon>Vibrionales</taxon>
        <taxon>Vibrionaceae</taxon>
        <taxon>Grimontia</taxon>
    </lineage>
</organism>
<dbReference type="Proteomes" id="UP000011223">
    <property type="component" value="Unassembled WGS sequence"/>
</dbReference>
<proteinExistence type="predicted"/>